<evidence type="ECO:0000313" key="2">
    <source>
        <dbReference type="EMBL" id="MDR9897622.1"/>
    </source>
</evidence>
<comment type="caution">
    <text evidence="2">The sequence shown here is derived from an EMBL/GenBank/DDBJ whole genome shotgun (WGS) entry which is preliminary data.</text>
</comment>
<organism evidence="2 3">
    <name type="scientific">Aetokthonos hydrillicola Thurmond2011</name>
    <dbReference type="NCBI Taxonomy" id="2712845"/>
    <lineage>
        <taxon>Bacteria</taxon>
        <taxon>Bacillati</taxon>
        <taxon>Cyanobacteriota</taxon>
        <taxon>Cyanophyceae</taxon>
        <taxon>Nostocales</taxon>
        <taxon>Hapalosiphonaceae</taxon>
        <taxon>Aetokthonos</taxon>
    </lineage>
</organism>
<name>A0AAP5I9U7_9CYAN</name>
<keyword evidence="3" id="KW-1185">Reference proteome</keyword>
<reference evidence="3" key="1">
    <citation type="journal article" date="2021" name="Science">
        <title>Hunting the eagle killer: A cyanobacterial neurotoxin causes vacuolar myelinopathy.</title>
        <authorList>
            <person name="Breinlinger S."/>
            <person name="Phillips T.J."/>
            <person name="Haram B.N."/>
            <person name="Mares J."/>
            <person name="Martinez Yerena J.A."/>
            <person name="Hrouzek P."/>
            <person name="Sobotka R."/>
            <person name="Henderson W.M."/>
            <person name="Schmieder P."/>
            <person name="Williams S.M."/>
            <person name="Lauderdale J.D."/>
            <person name="Wilde H.D."/>
            <person name="Gerrin W."/>
            <person name="Kust A."/>
            <person name="Washington J.W."/>
            <person name="Wagner C."/>
            <person name="Geier B."/>
            <person name="Liebeke M."/>
            <person name="Enke H."/>
            <person name="Niedermeyer T.H.J."/>
            <person name="Wilde S.B."/>
        </authorList>
    </citation>
    <scope>NUCLEOTIDE SEQUENCE [LARGE SCALE GENOMIC DNA]</scope>
    <source>
        <strain evidence="3">Thurmond2011</strain>
    </source>
</reference>
<dbReference type="EMBL" id="JAALHA020000013">
    <property type="protein sequence ID" value="MDR9897622.1"/>
    <property type="molecule type" value="Genomic_DNA"/>
</dbReference>
<gene>
    <name evidence="2" type="ORF">G7B40_024080</name>
</gene>
<sequence length="228" mass="25883">MRLINQENKKTNILPFLTVVTFGLHLFTLLLLMFHGSLLQQLNRKNKAPSLVQLVDGSTLTAEPKENLERTPETIRRFVGETMTLMFTWSQKQPPRTVLQLGSELIADNYQKNFQSLMTNLNPGNQFENISRGTESVLIIQRITQPEQIEPGKWKVEMFANSLIFGSADKLGKSTPFSKQILVRATNKQLAPLPDAPLPLHLAVRRLGQAELEVYNICEIKDIKCSRN</sequence>
<evidence type="ECO:0000256" key="1">
    <source>
        <dbReference type="SAM" id="Phobius"/>
    </source>
</evidence>
<dbReference type="Proteomes" id="UP000667802">
    <property type="component" value="Unassembled WGS sequence"/>
</dbReference>
<accession>A0AAP5I9U7</accession>
<keyword evidence="1" id="KW-0812">Transmembrane</keyword>
<feature type="transmembrane region" description="Helical" evidence="1">
    <location>
        <begin position="12"/>
        <end position="34"/>
    </location>
</feature>
<keyword evidence="1" id="KW-1133">Transmembrane helix</keyword>
<evidence type="ECO:0000313" key="3">
    <source>
        <dbReference type="Proteomes" id="UP000667802"/>
    </source>
</evidence>
<keyword evidence="1" id="KW-0472">Membrane</keyword>
<proteinExistence type="predicted"/>
<dbReference type="AlphaFoldDB" id="A0AAP5I9U7"/>
<dbReference type="RefSeq" id="WP_208338360.1">
    <property type="nucleotide sequence ID" value="NZ_CAWQFN010000089.1"/>
</dbReference>
<protein>
    <submittedName>
        <fullName evidence="2">Uncharacterized protein</fullName>
    </submittedName>
</protein>